<reference evidence="1" key="1">
    <citation type="submission" date="2023-11" db="EMBL/GenBank/DDBJ databases">
        <authorList>
            <person name="Poullet M."/>
        </authorList>
    </citation>
    <scope>NUCLEOTIDE SEQUENCE</scope>
    <source>
        <strain evidence="1">E1834</strain>
    </source>
</reference>
<proteinExistence type="predicted"/>
<dbReference type="Proteomes" id="UP001497535">
    <property type="component" value="Unassembled WGS sequence"/>
</dbReference>
<comment type="caution">
    <text evidence="1">The sequence shown here is derived from an EMBL/GenBank/DDBJ whole genome shotgun (WGS) entry which is preliminary data.</text>
</comment>
<evidence type="ECO:0000313" key="1">
    <source>
        <dbReference type="EMBL" id="CAK5091087.1"/>
    </source>
</evidence>
<protein>
    <submittedName>
        <fullName evidence="1">Uncharacterized protein</fullName>
    </submittedName>
</protein>
<gene>
    <name evidence="1" type="ORF">MENTE1834_LOCUS38909</name>
</gene>
<keyword evidence="2" id="KW-1185">Reference proteome</keyword>
<evidence type="ECO:0000313" key="2">
    <source>
        <dbReference type="Proteomes" id="UP001497535"/>
    </source>
</evidence>
<dbReference type="EMBL" id="CAVMJV010000086">
    <property type="protein sequence ID" value="CAK5091087.1"/>
    <property type="molecule type" value="Genomic_DNA"/>
</dbReference>
<accession>A0ACB1AKJ6</accession>
<sequence>MIPKWFYCQKERKMCNLGCAGYEAFELKEKIFWKENWRTLLRGKGGGRGFWSE</sequence>
<organism evidence="1 2">
    <name type="scientific">Meloidogyne enterolobii</name>
    <name type="common">Root-knot nematode worm</name>
    <name type="synonym">Meloidogyne mayaguensis</name>
    <dbReference type="NCBI Taxonomy" id="390850"/>
    <lineage>
        <taxon>Eukaryota</taxon>
        <taxon>Metazoa</taxon>
        <taxon>Ecdysozoa</taxon>
        <taxon>Nematoda</taxon>
        <taxon>Chromadorea</taxon>
        <taxon>Rhabditida</taxon>
        <taxon>Tylenchina</taxon>
        <taxon>Tylenchomorpha</taxon>
        <taxon>Tylenchoidea</taxon>
        <taxon>Meloidogynidae</taxon>
        <taxon>Meloidogyninae</taxon>
        <taxon>Meloidogyne</taxon>
    </lineage>
</organism>
<name>A0ACB1AKJ6_MELEN</name>